<organism evidence="1 2">
    <name type="scientific">Chelonobacter oris</name>
    <dbReference type="NCBI Taxonomy" id="505317"/>
    <lineage>
        <taxon>Bacteria</taxon>
        <taxon>Pseudomonadati</taxon>
        <taxon>Pseudomonadota</taxon>
        <taxon>Gammaproteobacteria</taxon>
        <taxon>Pasteurellales</taxon>
        <taxon>Pasteurellaceae</taxon>
        <taxon>Chelonobacter</taxon>
    </lineage>
</organism>
<name>A0A0A3ASJ3_9PAST</name>
<keyword evidence="2" id="KW-1185">Reference proteome</keyword>
<comment type="caution">
    <text evidence="1">The sequence shown here is derived from an EMBL/GenBank/DDBJ whole genome shotgun (WGS) entry which is preliminary data.</text>
</comment>
<accession>A0A0A3ASJ3</accession>
<protein>
    <submittedName>
        <fullName evidence="1">Uncharacterized protein</fullName>
    </submittedName>
</protein>
<reference evidence="1 2" key="1">
    <citation type="submission" date="2014-11" db="EMBL/GenBank/DDBJ databases">
        <title>Draft genome sequence of Chelonobacter oris 1662T, associated with respiratory disease in Hermann's Tortoises.</title>
        <authorList>
            <person name="Kudirkiene E."/>
            <person name="Hansen M.J."/>
            <person name="Bojesen A.M."/>
        </authorList>
    </citation>
    <scope>NUCLEOTIDE SEQUENCE [LARGE SCALE GENOMIC DNA]</scope>
    <source>
        <strain evidence="1 2">1662</strain>
    </source>
</reference>
<dbReference type="AlphaFoldDB" id="A0A0A3ASJ3"/>
<dbReference type="Proteomes" id="UP000030380">
    <property type="component" value="Unassembled WGS sequence"/>
</dbReference>
<evidence type="ECO:0000313" key="2">
    <source>
        <dbReference type="Proteomes" id="UP000030380"/>
    </source>
</evidence>
<dbReference type="STRING" id="505317.OA57_08300"/>
<sequence length="63" mass="6986">MHVNAFSLKIDRFGIVVSFQTVFKGGLLCGKTALCAQKIFKNKTAQAVGVWLQCRFCCLAEVF</sequence>
<gene>
    <name evidence="1" type="ORF">OA57_08300</name>
</gene>
<proteinExistence type="predicted"/>
<evidence type="ECO:0000313" key="1">
    <source>
        <dbReference type="EMBL" id="KGQ70055.1"/>
    </source>
</evidence>
<dbReference type="EMBL" id="JSUM01000013">
    <property type="protein sequence ID" value="KGQ70055.1"/>
    <property type="molecule type" value="Genomic_DNA"/>
</dbReference>